<name>A0A5C3MR83_9AGAM</name>
<dbReference type="PANTHER" id="PTHR47706">
    <property type="entry name" value="NMRA-LIKE FAMILY PROTEIN"/>
    <property type="match status" value="1"/>
</dbReference>
<keyword evidence="5" id="KW-1185">Reference proteome</keyword>
<accession>A0A5C3MR83</accession>
<feature type="domain" description="NmrA-like" evidence="3">
    <location>
        <begin position="43"/>
        <end position="196"/>
    </location>
</feature>
<dbReference type="Pfam" id="PF05368">
    <property type="entry name" value="NmrA"/>
    <property type="match status" value="1"/>
</dbReference>
<evidence type="ECO:0000313" key="5">
    <source>
        <dbReference type="Proteomes" id="UP000305948"/>
    </source>
</evidence>
<evidence type="ECO:0000313" key="4">
    <source>
        <dbReference type="EMBL" id="TFK47437.1"/>
    </source>
</evidence>
<dbReference type="GO" id="GO:0016491">
    <property type="term" value="F:oxidoreductase activity"/>
    <property type="evidence" value="ECO:0007669"/>
    <property type="project" value="UniProtKB-KW"/>
</dbReference>
<dbReference type="PANTHER" id="PTHR47706:SF9">
    <property type="entry name" value="NMRA-LIKE DOMAIN-CONTAINING PROTEIN-RELATED"/>
    <property type="match status" value="1"/>
</dbReference>
<proteinExistence type="predicted"/>
<dbReference type="SUPFAM" id="SSF51735">
    <property type="entry name" value="NAD(P)-binding Rossmann-fold domains"/>
    <property type="match status" value="1"/>
</dbReference>
<protein>
    <submittedName>
        <fullName evidence="4">NAD(P)-binding protein</fullName>
    </submittedName>
</protein>
<dbReference type="Gene3D" id="3.40.50.720">
    <property type="entry name" value="NAD(P)-binding Rossmann-like Domain"/>
    <property type="match status" value="1"/>
</dbReference>
<dbReference type="InterPro" id="IPR036291">
    <property type="entry name" value="NAD(P)-bd_dom_sf"/>
</dbReference>
<dbReference type="EMBL" id="ML213524">
    <property type="protein sequence ID" value="TFK47437.1"/>
    <property type="molecule type" value="Genomic_DNA"/>
</dbReference>
<keyword evidence="2" id="KW-0560">Oxidoreductase</keyword>
<dbReference type="InterPro" id="IPR051609">
    <property type="entry name" value="NmrA/Isoflavone_reductase-like"/>
</dbReference>
<dbReference type="Proteomes" id="UP000305948">
    <property type="component" value="Unassembled WGS sequence"/>
</dbReference>
<gene>
    <name evidence="4" type="ORF">OE88DRAFT_1647939</name>
</gene>
<keyword evidence="1" id="KW-0521">NADP</keyword>
<dbReference type="AlphaFoldDB" id="A0A5C3MR83"/>
<organism evidence="4 5">
    <name type="scientific">Heliocybe sulcata</name>
    <dbReference type="NCBI Taxonomy" id="5364"/>
    <lineage>
        <taxon>Eukaryota</taxon>
        <taxon>Fungi</taxon>
        <taxon>Dikarya</taxon>
        <taxon>Basidiomycota</taxon>
        <taxon>Agaricomycotina</taxon>
        <taxon>Agaricomycetes</taxon>
        <taxon>Gloeophyllales</taxon>
        <taxon>Gloeophyllaceae</taxon>
        <taxon>Heliocybe</taxon>
    </lineage>
</organism>
<dbReference type="STRING" id="5364.A0A5C3MR83"/>
<dbReference type="OrthoDB" id="9974981at2759"/>
<dbReference type="InterPro" id="IPR008030">
    <property type="entry name" value="NmrA-like"/>
</dbReference>
<sequence length="246" mass="26916">MSDMKSFAIAGVGRMGKPVAEELLKLKANGAVSKFVILTRSPNLADAAKAAGVKLFIPSEWSLYSKGITDGFWISHNRVHKHIEEIGLPYALVFTGQSELTFSSFLGWNIPAGRVTIFGDGNSPITWTTSRDAARFVAHTLTTFAAKQLAGRVISIEGDRKTLNELVAAYTTRTGKKLEVTYKPVSEQESILKGSSPFAWEAIVAWILVAWEKGAADLRTSPEGLANKWWPEWNPKSAVDAMVESM</sequence>
<evidence type="ECO:0000256" key="1">
    <source>
        <dbReference type="ARBA" id="ARBA00022857"/>
    </source>
</evidence>
<evidence type="ECO:0000259" key="3">
    <source>
        <dbReference type="Pfam" id="PF05368"/>
    </source>
</evidence>
<evidence type="ECO:0000256" key="2">
    <source>
        <dbReference type="ARBA" id="ARBA00023002"/>
    </source>
</evidence>
<reference evidence="4 5" key="1">
    <citation type="journal article" date="2019" name="Nat. Ecol. Evol.">
        <title>Megaphylogeny resolves global patterns of mushroom evolution.</title>
        <authorList>
            <person name="Varga T."/>
            <person name="Krizsan K."/>
            <person name="Foldi C."/>
            <person name="Dima B."/>
            <person name="Sanchez-Garcia M."/>
            <person name="Sanchez-Ramirez S."/>
            <person name="Szollosi G.J."/>
            <person name="Szarkandi J.G."/>
            <person name="Papp V."/>
            <person name="Albert L."/>
            <person name="Andreopoulos W."/>
            <person name="Angelini C."/>
            <person name="Antonin V."/>
            <person name="Barry K.W."/>
            <person name="Bougher N.L."/>
            <person name="Buchanan P."/>
            <person name="Buyck B."/>
            <person name="Bense V."/>
            <person name="Catcheside P."/>
            <person name="Chovatia M."/>
            <person name="Cooper J."/>
            <person name="Damon W."/>
            <person name="Desjardin D."/>
            <person name="Finy P."/>
            <person name="Geml J."/>
            <person name="Haridas S."/>
            <person name="Hughes K."/>
            <person name="Justo A."/>
            <person name="Karasinski D."/>
            <person name="Kautmanova I."/>
            <person name="Kiss B."/>
            <person name="Kocsube S."/>
            <person name="Kotiranta H."/>
            <person name="LaButti K.M."/>
            <person name="Lechner B.E."/>
            <person name="Liimatainen K."/>
            <person name="Lipzen A."/>
            <person name="Lukacs Z."/>
            <person name="Mihaltcheva S."/>
            <person name="Morgado L.N."/>
            <person name="Niskanen T."/>
            <person name="Noordeloos M.E."/>
            <person name="Ohm R.A."/>
            <person name="Ortiz-Santana B."/>
            <person name="Ovrebo C."/>
            <person name="Racz N."/>
            <person name="Riley R."/>
            <person name="Savchenko A."/>
            <person name="Shiryaev A."/>
            <person name="Soop K."/>
            <person name="Spirin V."/>
            <person name="Szebenyi C."/>
            <person name="Tomsovsky M."/>
            <person name="Tulloss R.E."/>
            <person name="Uehling J."/>
            <person name="Grigoriev I.V."/>
            <person name="Vagvolgyi C."/>
            <person name="Papp T."/>
            <person name="Martin F.M."/>
            <person name="Miettinen O."/>
            <person name="Hibbett D.S."/>
            <person name="Nagy L.G."/>
        </authorList>
    </citation>
    <scope>NUCLEOTIDE SEQUENCE [LARGE SCALE GENOMIC DNA]</scope>
    <source>
        <strain evidence="4 5">OMC1185</strain>
    </source>
</reference>